<accession>A0ACC2J769</accession>
<name>A0ACC2J769_9PEZI</name>
<dbReference type="Proteomes" id="UP001153334">
    <property type="component" value="Unassembled WGS sequence"/>
</dbReference>
<evidence type="ECO:0000313" key="1">
    <source>
        <dbReference type="EMBL" id="KAJ8123269.1"/>
    </source>
</evidence>
<dbReference type="EMBL" id="JAPESX010000104">
    <property type="protein sequence ID" value="KAJ8123269.1"/>
    <property type="molecule type" value="Genomic_DNA"/>
</dbReference>
<reference evidence="1" key="1">
    <citation type="submission" date="2022-11" db="EMBL/GenBank/DDBJ databases">
        <title>Genome Sequence of Nemania bipapillata.</title>
        <authorList>
            <person name="Buettner E."/>
        </authorList>
    </citation>
    <scope>NUCLEOTIDE SEQUENCE</scope>
    <source>
        <strain evidence="1">CP14</strain>
    </source>
</reference>
<comment type="caution">
    <text evidence="1">The sequence shown here is derived from an EMBL/GenBank/DDBJ whole genome shotgun (WGS) entry which is preliminary data.</text>
</comment>
<sequence length="123" mass="13796">MALRTRRKGLGPSPDLPGLFPTHDGSYGINTLINIDTESKRGQKPNAAIAQEQSDDKKWVKLMKGKVAKKYGMNSNLKQAIVESCTFVKNALVEFLEFPPFLEFPSFLEFPRSPCFYQLVSAL</sequence>
<gene>
    <name evidence="1" type="ORF">ONZ43_g741</name>
</gene>
<protein>
    <submittedName>
        <fullName evidence="1">Uncharacterized protein</fullName>
    </submittedName>
</protein>
<organism evidence="1 2">
    <name type="scientific">Nemania bipapillata</name>
    <dbReference type="NCBI Taxonomy" id="110536"/>
    <lineage>
        <taxon>Eukaryota</taxon>
        <taxon>Fungi</taxon>
        <taxon>Dikarya</taxon>
        <taxon>Ascomycota</taxon>
        <taxon>Pezizomycotina</taxon>
        <taxon>Sordariomycetes</taxon>
        <taxon>Xylariomycetidae</taxon>
        <taxon>Xylariales</taxon>
        <taxon>Xylariaceae</taxon>
        <taxon>Nemania</taxon>
    </lineage>
</organism>
<evidence type="ECO:0000313" key="2">
    <source>
        <dbReference type="Proteomes" id="UP001153334"/>
    </source>
</evidence>
<proteinExistence type="predicted"/>
<keyword evidence="2" id="KW-1185">Reference proteome</keyword>